<dbReference type="GO" id="GO:0140359">
    <property type="term" value="F:ABC-type transporter activity"/>
    <property type="evidence" value="ECO:0007669"/>
    <property type="project" value="InterPro"/>
</dbReference>
<dbReference type="STRING" id="1454373.ACMU_10000"/>
<dbReference type="SUPFAM" id="SSF52540">
    <property type="entry name" value="P-loop containing nucleoside triphosphate hydrolases"/>
    <property type="match status" value="1"/>
</dbReference>
<dbReference type="PANTHER" id="PTHR43514">
    <property type="entry name" value="ABC TRANSPORTER I FAMILY MEMBER 10"/>
    <property type="match status" value="1"/>
</dbReference>
<dbReference type="RefSeq" id="WP_051588170.1">
    <property type="nucleotide sequence ID" value="NZ_JFKE01000003.1"/>
</dbReference>
<sequence length="360" mass="38092">MGALSFDLLLSRGDFHLKAAFEGAVDGVTALFGPSGAGKSTLLRAIAGLEAAEGPVRFDGALWQGAGQKALPAHKRPVGFVFQNAALFAHLDVAGNLQYAARRAAPRAGPDVAEVVAALELAPLMPRAVGGLSGGERQRVALARALLTRPALMLMDEPLSGLDMKRKAAILPLIAEVPRRFGVPVLYVTHAIDEVTRIADRLIALRDGQIAGSGPMAEMVAQLDLGLGGSRFEAGVVLRATVTGTDAGYQLTRLDLDGQTLVMPAAPVEAGAEVQLRVRARDVMVATVRPEGLSAQNILTATIERIEPEESRAFAEVFLRVAEQPLRARLTRAAVDQLALAPGREVFAVLKAISFDRRVL</sequence>
<dbReference type="GO" id="GO:0016887">
    <property type="term" value="F:ATP hydrolysis activity"/>
    <property type="evidence" value="ECO:0007669"/>
    <property type="project" value="InterPro"/>
</dbReference>
<evidence type="ECO:0000256" key="5">
    <source>
        <dbReference type="ARBA" id="ARBA00022741"/>
    </source>
</evidence>
<evidence type="ECO:0000313" key="13">
    <source>
        <dbReference type="Proteomes" id="UP000026249"/>
    </source>
</evidence>
<dbReference type="SUPFAM" id="SSF50331">
    <property type="entry name" value="MOP-like"/>
    <property type="match status" value="1"/>
</dbReference>
<keyword evidence="2" id="KW-1003">Cell membrane</keyword>
<dbReference type="AlphaFoldDB" id="A0A037ZMN5"/>
<dbReference type="PROSITE" id="PS51866">
    <property type="entry name" value="MOP"/>
    <property type="match status" value="1"/>
</dbReference>
<dbReference type="NCBIfam" id="TIGR02142">
    <property type="entry name" value="modC_ABC"/>
    <property type="match status" value="1"/>
</dbReference>
<dbReference type="PROSITE" id="PS00211">
    <property type="entry name" value="ABC_TRANSPORTER_1"/>
    <property type="match status" value="1"/>
</dbReference>
<dbReference type="InterPro" id="IPR004606">
    <property type="entry name" value="Mop_domain"/>
</dbReference>
<keyword evidence="1" id="KW-0813">Transport</keyword>
<dbReference type="InterPro" id="IPR003439">
    <property type="entry name" value="ABC_transporter-like_ATP-bd"/>
</dbReference>
<dbReference type="Gene3D" id="2.40.50.100">
    <property type="match status" value="1"/>
</dbReference>
<dbReference type="SMART" id="SM00382">
    <property type="entry name" value="AAA"/>
    <property type="match status" value="1"/>
</dbReference>
<dbReference type="OrthoDB" id="9802264at2"/>
<dbReference type="InterPro" id="IPR008995">
    <property type="entry name" value="Mo/tungstate-bd_C_term_dom"/>
</dbReference>
<keyword evidence="4" id="KW-0997">Cell inner membrane</keyword>
<dbReference type="InterPro" id="IPR005116">
    <property type="entry name" value="Transp-assoc_OB_typ1"/>
</dbReference>
<dbReference type="GO" id="GO:0015098">
    <property type="term" value="F:molybdate ion transmembrane transporter activity"/>
    <property type="evidence" value="ECO:0007669"/>
    <property type="project" value="InterPro"/>
</dbReference>
<keyword evidence="5" id="KW-0547">Nucleotide-binding</keyword>
<evidence type="ECO:0000259" key="10">
    <source>
        <dbReference type="PROSITE" id="PS50893"/>
    </source>
</evidence>
<dbReference type="InterPro" id="IPR027417">
    <property type="entry name" value="P-loop_NTPase"/>
</dbReference>
<dbReference type="Gene3D" id="3.40.50.300">
    <property type="entry name" value="P-loop containing nucleotide triphosphate hydrolases"/>
    <property type="match status" value="1"/>
</dbReference>
<keyword evidence="6" id="KW-0067">ATP-binding</keyword>
<evidence type="ECO:0000256" key="2">
    <source>
        <dbReference type="ARBA" id="ARBA00022475"/>
    </source>
</evidence>
<dbReference type="Pfam" id="PF03459">
    <property type="entry name" value="TOBE"/>
    <property type="match status" value="1"/>
</dbReference>
<keyword evidence="8" id="KW-0472">Membrane</keyword>
<accession>A0A037ZMN5</accession>
<evidence type="ECO:0000256" key="8">
    <source>
        <dbReference type="ARBA" id="ARBA00023136"/>
    </source>
</evidence>
<dbReference type="GO" id="GO:0016020">
    <property type="term" value="C:membrane"/>
    <property type="evidence" value="ECO:0007669"/>
    <property type="project" value="InterPro"/>
</dbReference>
<dbReference type="EMBL" id="JFKE01000003">
    <property type="protein sequence ID" value="KAJ56081.1"/>
    <property type="molecule type" value="Genomic_DNA"/>
</dbReference>
<protein>
    <submittedName>
        <fullName evidence="12">Uncharacterized protein</fullName>
    </submittedName>
</protein>
<dbReference type="GO" id="GO:0005524">
    <property type="term" value="F:ATP binding"/>
    <property type="evidence" value="ECO:0007669"/>
    <property type="project" value="UniProtKB-KW"/>
</dbReference>
<dbReference type="PROSITE" id="PS50893">
    <property type="entry name" value="ABC_TRANSPORTER_2"/>
    <property type="match status" value="1"/>
</dbReference>
<keyword evidence="3 9" id="KW-0500">Molybdenum</keyword>
<evidence type="ECO:0000256" key="4">
    <source>
        <dbReference type="ARBA" id="ARBA00022519"/>
    </source>
</evidence>
<dbReference type="InterPro" id="IPR011868">
    <property type="entry name" value="ModC_ABC_ATP-bd"/>
</dbReference>
<comment type="caution">
    <text evidence="12">The sequence shown here is derived from an EMBL/GenBank/DDBJ whole genome shotgun (WGS) entry which is preliminary data.</text>
</comment>
<dbReference type="Proteomes" id="UP000026249">
    <property type="component" value="Unassembled WGS sequence"/>
</dbReference>
<evidence type="ECO:0000256" key="6">
    <source>
        <dbReference type="ARBA" id="ARBA00022840"/>
    </source>
</evidence>
<evidence type="ECO:0000259" key="11">
    <source>
        <dbReference type="PROSITE" id="PS51866"/>
    </source>
</evidence>
<dbReference type="Pfam" id="PF00005">
    <property type="entry name" value="ABC_tran"/>
    <property type="match status" value="1"/>
</dbReference>
<keyword evidence="13" id="KW-1185">Reference proteome</keyword>
<dbReference type="InterPro" id="IPR050334">
    <property type="entry name" value="Molybdenum_import_ModC"/>
</dbReference>
<feature type="domain" description="Mop" evidence="11">
    <location>
        <begin position="292"/>
        <end position="359"/>
    </location>
</feature>
<dbReference type="InterPro" id="IPR003593">
    <property type="entry name" value="AAA+_ATPase"/>
</dbReference>
<evidence type="ECO:0000313" key="12">
    <source>
        <dbReference type="EMBL" id="KAJ56081.1"/>
    </source>
</evidence>
<gene>
    <name evidence="12" type="ORF">ACMU_10000</name>
</gene>
<keyword evidence="7" id="KW-1278">Translocase</keyword>
<dbReference type="InterPro" id="IPR017871">
    <property type="entry name" value="ABC_transporter-like_CS"/>
</dbReference>
<reference evidence="12 13" key="1">
    <citation type="submission" date="2014-03" db="EMBL/GenBank/DDBJ databases">
        <title>Draft Genome Sequence of Actibacterium mucosum KCTC 23349, a Marine Alphaproteobacterium with Complex Ionic Requirements Isolated from Mediterranean Seawater at Malvarrosa Beach, Valencia, Spain.</title>
        <authorList>
            <person name="Arahal D.R."/>
            <person name="Shao Z."/>
            <person name="Lai Q."/>
            <person name="Pujalte M.J."/>
        </authorList>
    </citation>
    <scope>NUCLEOTIDE SEQUENCE [LARGE SCALE GENOMIC DNA]</scope>
    <source>
        <strain evidence="12 13">KCTC 23349</strain>
    </source>
</reference>
<evidence type="ECO:0000256" key="1">
    <source>
        <dbReference type="ARBA" id="ARBA00022448"/>
    </source>
</evidence>
<proteinExistence type="predicted"/>
<organism evidence="12 13">
    <name type="scientific">Actibacterium mucosum KCTC 23349</name>
    <dbReference type="NCBI Taxonomy" id="1454373"/>
    <lineage>
        <taxon>Bacteria</taxon>
        <taxon>Pseudomonadati</taxon>
        <taxon>Pseudomonadota</taxon>
        <taxon>Alphaproteobacteria</taxon>
        <taxon>Rhodobacterales</taxon>
        <taxon>Roseobacteraceae</taxon>
        <taxon>Actibacterium</taxon>
    </lineage>
</organism>
<name>A0A037ZMN5_9RHOB</name>
<evidence type="ECO:0000256" key="7">
    <source>
        <dbReference type="ARBA" id="ARBA00022967"/>
    </source>
</evidence>
<evidence type="ECO:0000256" key="3">
    <source>
        <dbReference type="ARBA" id="ARBA00022505"/>
    </source>
</evidence>
<dbReference type="PANTHER" id="PTHR43514:SF10">
    <property type="entry name" value="MOLYBDENUM IMPORT ATP-BINDING PROTEIN MODC 2"/>
    <property type="match status" value="1"/>
</dbReference>
<evidence type="ECO:0000256" key="9">
    <source>
        <dbReference type="PROSITE-ProRule" id="PRU01213"/>
    </source>
</evidence>
<feature type="domain" description="ABC transporter" evidence="10">
    <location>
        <begin position="1"/>
        <end position="232"/>
    </location>
</feature>